<dbReference type="Proteomes" id="UP001589792">
    <property type="component" value="Unassembled WGS sequence"/>
</dbReference>
<dbReference type="PROSITE" id="PS51832">
    <property type="entry name" value="HD_GYP"/>
    <property type="match status" value="1"/>
</dbReference>
<feature type="domain" description="HD-GYP" evidence="2">
    <location>
        <begin position="730"/>
        <end position="949"/>
    </location>
</feature>
<dbReference type="SMART" id="SM00471">
    <property type="entry name" value="HDc"/>
    <property type="match status" value="1"/>
</dbReference>
<gene>
    <name evidence="3" type="ORF">ACFFJ3_04185</name>
</gene>
<dbReference type="InterPro" id="IPR029151">
    <property type="entry name" value="Sensor-like_sf"/>
</dbReference>
<proteinExistence type="predicted"/>
<dbReference type="CDD" id="cd00077">
    <property type="entry name" value="HDc"/>
    <property type="match status" value="2"/>
</dbReference>
<dbReference type="PROSITE" id="PS50885">
    <property type="entry name" value="HAMP"/>
    <property type="match status" value="1"/>
</dbReference>
<evidence type="ECO:0000313" key="3">
    <source>
        <dbReference type="EMBL" id="MFC0225707.1"/>
    </source>
</evidence>
<comment type="caution">
    <text evidence="3">The sequence shown here is derived from an EMBL/GenBank/DDBJ whole genome shotgun (WGS) entry which is preliminary data.</text>
</comment>
<reference evidence="3 4" key="1">
    <citation type="submission" date="2024-09" db="EMBL/GenBank/DDBJ databases">
        <authorList>
            <person name="Sun Q."/>
            <person name="Mori K."/>
        </authorList>
    </citation>
    <scope>NUCLEOTIDE SEQUENCE [LARGE SCALE GENOMIC DNA]</scope>
    <source>
        <strain evidence="3 4">CCM 8626</strain>
    </source>
</reference>
<evidence type="ECO:0000313" key="4">
    <source>
        <dbReference type="Proteomes" id="UP001589792"/>
    </source>
</evidence>
<dbReference type="InterPro" id="IPR003607">
    <property type="entry name" value="HD/PDEase_dom"/>
</dbReference>
<dbReference type="Gene3D" id="3.30.450.20">
    <property type="entry name" value="PAS domain"/>
    <property type="match status" value="2"/>
</dbReference>
<dbReference type="Gene3D" id="1.10.3210.10">
    <property type="entry name" value="Hypothetical protein af1432"/>
    <property type="match status" value="2"/>
</dbReference>
<organism evidence="3 4">
    <name type="scientific">Serratia aquatilis</name>
    <dbReference type="NCBI Taxonomy" id="1737515"/>
    <lineage>
        <taxon>Bacteria</taxon>
        <taxon>Pseudomonadati</taxon>
        <taxon>Pseudomonadota</taxon>
        <taxon>Gammaproteobacteria</taxon>
        <taxon>Enterobacterales</taxon>
        <taxon>Yersiniaceae</taxon>
        <taxon>Serratia</taxon>
    </lineage>
</organism>
<feature type="domain" description="HAMP" evidence="1">
    <location>
        <begin position="362"/>
        <end position="415"/>
    </location>
</feature>
<protein>
    <submittedName>
        <fullName evidence="3">HD domain-containing phosphohydrolase</fullName>
    </submittedName>
</protein>
<dbReference type="Pfam" id="PF13487">
    <property type="entry name" value="HD_5"/>
    <property type="match status" value="1"/>
</dbReference>
<dbReference type="Gene3D" id="6.10.340.10">
    <property type="match status" value="1"/>
</dbReference>
<keyword evidence="4" id="KW-1185">Reference proteome</keyword>
<dbReference type="SUPFAM" id="SSF103190">
    <property type="entry name" value="Sensory domain-like"/>
    <property type="match status" value="1"/>
</dbReference>
<sequence>MQNKKMRFKSRYPLHIQIAALFTLLIVSIGSAIVIFGHSQLSKLTEDSTNRQYQKTGEAIAAELNAITRNMVMSVNLLADSQMMQATSLESRMKFVNQFFEVLKQNDYTTAIYSAYPNGDFFVLWRLYKGNRELFQAPDNAKWVVQSNKFLDSSPEKRIFFFDSNQKVISEKTMENDSFDPRKRSWYMLAAKSQNLITSPLYTFKFTGETGFTFSIQAKNNNQAVIGLDVSLGSLSQFLQRNIPPGSQAAIVNFANETIASVPQIKQNEAGKNNKIEQFPVLEKLLEAHQAGNASSSLFSAEGQGWYGSVVRLNDNGNKYQLVIATPSDYLTADANSIRNRSTLIAFTLLLVSLPLVWYFSLRISRPLIRLRHDADAISNLYFDEREDESSVIEEVDDLHKAMSKMKLTLKQFISMGSLLSAKDNFPEQMQGLLNETTKIATLKGGVIFITDKELGNFSPIACNWTGRNVRASDISSLQFDKDNANPLWQILEGETLTGIFENENIPKPLVSFVGSHLPLPYIAVPMQTHDQQLMGFLLLFPPQELNAERGYAKMQLIHALAGSLSVAIETQHLLQEQKNLLSAFIELIAGAIDAKSAYTGGHCQRVPVITQMLAKAAVEAEVGPFASFTLSDNEWEELHTACWLHDCGKITTPEAIVDKSTKLELIYDRIHEIRMRFEVLKREKEIAYLRKHSSVPASIEEEQSLNDELRQLDDDFYFIAQCNIGGEFISDSALARIQQIAQYQWTRTLDDTAGVSREELERKQRLPAASLPIQESMLADKEEHIIYRDSKSRLPEEYQFKIKEPALLYNHGEIYNLSIRKGTLTEEERFKINEHIMQTIIMLDKLPFPRAMANVPVIAGGHHERMDGKGYPYQLNYTQMSIPVRMMAIADVFEALTADDRPYKKGKLLSESLNIMVHMVNENHLDRELFILFLQSGVYLDYARSYLQADKIDTVDIPAMVSRLGPQNIQLAE</sequence>
<name>A0ABV6E9M1_9GAMM</name>
<evidence type="ECO:0000259" key="2">
    <source>
        <dbReference type="PROSITE" id="PS51832"/>
    </source>
</evidence>
<dbReference type="EMBL" id="JBHLXG010000003">
    <property type="protein sequence ID" value="MFC0225707.1"/>
    <property type="molecule type" value="Genomic_DNA"/>
</dbReference>
<dbReference type="RefSeq" id="WP_380673248.1">
    <property type="nucleotide sequence ID" value="NZ_CP173186.1"/>
</dbReference>
<dbReference type="InterPro" id="IPR003660">
    <property type="entry name" value="HAMP_dom"/>
</dbReference>
<dbReference type="InterPro" id="IPR037522">
    <property type="entry name" value="HD_GYP_dom"/>
</dbReference>
<dbReference type="PANTHER" id="PTHR43155:SF2">
    <property type="entry name" value="CYCLIC DI-GMP PHOSPHODIESTERASE PA4108"/>
    <property type="match status" value="1"/>
</dbReference>
<dbReference type="SUPFAM" id="SSF109604">
    <property type="entry name" value="HD-domain/PDEase-like"/>
    <property type="match status" value="2"/>
</dbReference>
<accession>A0ABV6E9M1</accession>
<evidence type="ECO:0000259" key="1">
    <source>
        <dbReference type="PROSITE" id="PS50885"/>
    </source>
</evidence>
<dbReference type="PANTHER" id="PTHR43155">
    <property type="entry name" value="CYCLIC DI-GMP PHOSPHODIESTERASE PA4108-RELATED"/>
    <property type="match status" value="1"/>
</dbReference>